<comment type="caution">
    <text evidence="2">The sequence shown here is derived from an EMBL/GenBank/DDBJ whole genome shotgun (WGS) entry which is preliminary data.</text>
</comment>
<protein>
    <recommendedName>
        <fullName evidence="4">DUF2306 domain-containing protein</fullName>
    </recommendedName>
</protein>
<feature type="transmembrane region" description="Helical" evidence="1">
    <location>
        <begin position="81"/>
        <end position="99"/>
    </location>
</feature>
<organism evidence="2 3">
    <name type="scientific">Lacimicrobium alkaliphilum</name>
    <dbReference type="NCBI Taxonomy" id="1526571"/>
    <lineage>
        <taxon>Bacteria</taxon>
        <taxon>Pseudomonadati</taxon>
        <taxon>Pseudomonadota</taxon>
        <taxon>Gammaproteobacteria</taxon>
        <taxon>Alteromonadales</taxon>
        <taxon>Alteromonadaceae</taxon>
        <taxon>Lacimicrobium</taxon>
    </lineage>
</organism>
<accession>A0ABQ1R009</accession>
<dbReference type="Proteomes" id="UP000614272">
    <property type="component" value="Unassembled WGS sequence"/>
</dbReference>
<evidence type="ECO:0000313" key="2">
    <source>
        <dbReference type="EMBL" id="GGD51623.1"/>
    </source>
</evidence>
<feature type="transmembrane region" description="Helical" evidence="1">
    <location>
        <begin position="111"/>
        <end position="129"/>
    </location>
</feature>
<dbReference type="Pfam" id="PF10067">
    <property type="entry name" value="DUF2306"/>
    <property type="match status" value="1"/>
</dbReference>
<keyword evidence="3" id="KW-1185">Reference proteome</keyword>
<gene>
    <name evidence="2" type="ORF">GCM10011357_04440</name>
</gene>
<keyword evidence="1" id="KW-0812">Transmembrane</keyword>
<feature type="transmembrane region" description="Helical" evidence="1">
    <location>
        <begin position="149"/>
        <end position="168"/>
    </location>
</feature>
<reference evidence="3" key="1">
    <citation type="journal article" date="2019" name="Int. J. Syst. Evol. Microbiol.">
        <title>The Global Catalogue of Microorganisms (GCM) 10K type strain sequencing project: providing services to taxonomists for standard genome sequencing and annotation.</title>
        <authorList>
            <consortium name="The Broad Institute Genomics Platform"/>
            <consortium name="The Broad Institute Genome Sequencing Center for Infectious Disease"/>
            <person name="Wu L."/>
            <person name="Ma J."/>
        </authorList>
    </citation>
    <scope>NUCLEOTIDE SEQUENCE [LARGE SCALE GENOMIC DNA]</scope>
    <source>
        <strain evidence="3">CGMCC 1.12923</strain>
    </source>
</reference>
<dbReference type="EMBL" id="BMGJ01000001">
    <property type="protein sequence ID" value="GGD51623.1"/>
    <property type="molecule type" value="Genomic_DNA"/>
</dbReference>
<name>A0ABQ1R009_9ALTE</name>
<evidence type="ECO:0000256" key="1">
    <source>
        <dbReference type="SAM" id="Phobius"/>
    </source>
</evidence>
<keyword evidence="1" id="KW-1133">Transmembrane helix</keyword>
<evidence type="ECO:0000313" key="3">
    <source>
        <dbReference type="Proteomes" id="UP000614272"/>
    </source>
</evidence>
<keyword evidence="1" id="KW-0472">Membrane</keyword>
<dbReference type="InterPro" id="IPR018750">
    <property type="entry name" value="DUF2306_membrane"/>
</dbReference>
<proteinExistence type="predicted"/>
<feature type="transmembrane region" description="Helical" evidence="1">
    <location>
        <begin position="215"/>
        <end position="240"/>
    </location>
</feature>
<evidence type="ECO:0008006" key="4">
    <source>
        <dbReference type="Google" id="ProtNLM"/>
    </source>
</evidence>
<feature type="transmembrane region" description="Helical" evidence="1">
    <location>
        <begin position="47"/>
        <end position="69"/>
    </location>
</feature>
<feature type="transmembrane region" description="Helical" evidence="1">
    <location>
        <begin position="183"/>
        <end position="203"/>
    </location>
</feature>
<sequence>MLGQWLFFYYIMSFYGFSVINDNMEIWNRWEPLGSKPYDANDSTGNLFFAAHAIGAGIVAFGGALQLIPKLRTVAPRFHKINGYVYLLTVFCLAMSGFYLSWVRGTSPDTLSAIGTSINGFLILGFAYLTVKTARNKQLASHRKWAIRLFLVSNAQWFLRVGVFSYMVTGTVAGANPAFGDPFFPIWTFACFLLPLASAQLYFYASEKGSNRLKLLTGGVLCGLTLMMLIGVMGLTPFLIKIINGEAIVF</sequence>
<feature type="transmembrane region" description="Helical" evidence="1">
    <location>
        <begin position="7"/>
        <end position="27"/>
    </location>
</feature>